<name>A0A814KXD7_9BILA</name>
<evidence type="ECO:0000256" key="1">
    <source>
        <dbReference type="ARBA" id="ARBA00004141"/>
    </source>
</evidence>
<comment type="subcellular location">
    <subcellularLocation>
        <location evidence="1">Membrane</location>
        <topology evidence="1">Multi-pass membrane protein</topology>
    </subcellularLocation>
</comment>
<dbReference type="GO" id="GO:0005783">
    <property type="term" value="C:endoplasmic reticulum"/>
    <property type="evidence" value="ECO:0007669"/>
    <property type="project" value="TreeGrafter"/>
</dbReference>
<gene>
    <name evidence="8" type="ORF">OXX778_LOCUS19120</name>
</gene>
<dbReference type="Pfam" id="PF03661">
    <property type="entry name" value="TMEM33_Pom33"/>
    <property type="match status" value="1"/>
</dbReference>
<comment type="similarity">
    <text evidence="2">Belongs to the PER33/POM33 family.</text>
</comment>
<feature type="transmembrane region" description="Helical" evidence="7">
    <location>
        <begin position="43"/>
        <end position="66"/>
    </location>
</feature>
<feature type="transmembrane region" description="Helical" evidence="7">
    <location>
        <begin position="116"/>
        <end position="142"/>
    </location>
</feature>
<sequence length="268" mass="30632">MVLVEDVTNTNESNSSSTSSNANQQNTQQNNGGLSAFITNDKISFGLFLTRVFSIVCTFAFLIPIFGYDQNTLYQKAIMANAATSALKLHQRISHEPFQFSREYLGKLMIEDSFHYLLYSFIFLNTSAVTVVLVPIVAFALLHISAYARNLLNIVGPNSFGFVLKGINYVTSRQRDLMRFVAINEILLAPTILFMILTGKCGLFVPFIYYRFICMRYQSRRNPYSREMFYELRRAIEYYTSQPNCPQIFKNLSHRLIGLVTKLAPPQL</sequence>
<dbReference type="Proteomes" id="UP000663879">
    <property type="component" value="Unassembled WGS sequence"/>
</dbReference>
<evidence type="ECO:0000313" key="9">
    <source>
        <dbReference type="Proteomes" id="UP000663879"/>
    </source>
</evidence>
<comment type="caution">
    <text evidence="8">The sequence shown here is derived from an EMBL/GenBank/DDBJ whole genome shotgun (WGS) entry which is preliminary data.</text>
</comment>
<evidence type="ECO:0000256" key="3">
    <source>
        <dbReference type="ARBA" id="ARBA00022692"/>
    </source>
</evidence>
<evidence type="ECO:0000256" key="4">
    <source>
        <dbReference type="ARBA" id="ARBA00022989"/>
    </source>
</evidence>
<evidence type="ECO:0008006" key="10">
    <source>
        <dbReference type="Google" id="ProtNLM"/>
    </source>
</evidence>
<feature type="compositionally biased region" description="Low complexity" evidence="6">
    <location>
        <begin position="8"/>
        <end position="28"/>
    </location>
</feature>
<reference evidence="8" key="1">
    <citation type="submission" date="2021-02" db="EMBL/GenBank/DDBJ databases">
        <authorList>
            <person name="Nowell W R."/>
        </authorList>
    </citation>
    <scope>NUCLEOTIDE SEQUENCE</scope>
    <source>
        <strain evidence="8">Ploen Becks lab</strain>
    </source>
</reference>
<organism evidence="8 9">
    <name type="scientific">Brachionus calyciflorus</name>
    <dbReference type="NCBI Taxonomy" id="104777"/>
    <lineage>
        <taxon>Eukaryota</taxon>
        <taxon>Metazoa</taxon>
        <taxon>Spiralia</taxon>
        <taxon>Gnathifera</taxon>
        <taxon>Rotifera</taxon>
        <taxon>Eurotatoria</taxon>
        <taxon>Monogononta</taxon>
        <taxon>Pseudotrocha</taxon>
        <taxon>Ploima</taxon>
        <taxon>Brachionidae</taxon>
        <taxon>Brachionus</taxon>
    </lineage>
</organism>
<keyword evidence="5 7" id="KW-0472">Membrane</keyword>
<keyword evidence="9" id="KW-1185">Reference proteome</keyword>
<evidence type="ECO:0000256" key="7">
    <source>
        <dbReference type="SAM" id="Phobius"/>
    </source>
</evidence>
<feature type="region of interest" description="Disordered" evidence="6">
    <location>
        <begin position="1"/>
        <end position="28"/>
    </location>
</feature>
<dbReference type="OrthoDB" id="5581259at2759"/>
<keyword evidence="4 7" id="KW-1133">Transmembrane helix</keyword>
<dbReference type="PANTHER" id="PTHR12703:SF4">
    <property type="entry name" value="TRANSMEMBRANE PROTEIN 33"/>
    <property type="match status" value="1"/>
</dbReference>
<dbReference type="InterPro" id="IPR005344">
    <property type="entry name" value="TMEM33/Pom33"/>
</dbReference>
<evidence type="ECO:0000313" key="8">
    <source>
        <dbReference type="EMBL" id="CAF1057408.1"/>
    </source>
</evidence>
<dbReference type="AlphaFoldDB" id="A0A814KXD7"/>
<dbReference type="PANTHER" id="PTHR12703">
    <property type="entry name" value="TRANSMEMBRANE PROTEIN 33"/>
    <property type="match status" value="1"/>
</dbReference>
<feature type="transmembrane region" description="Helical" evidence="7">
    <location>
        <begin position="186"/>
        <end position="210"/>
    </location>
</feature>
<dbReference type="GO" id="GO:0016020">
    <property type="term" value="C:membrane"/>
    <property type="evidence" value="ECO:0007669"/>
    <property type="project" value="UniProtKB-SubCell"/>
</dbReference>
<protein>
    <recommendedName>
        <fullName evidence="10">Transmembrane protein 33</fullName>
    </recommendedName>
</protein>
<dbReference type="InterPro" id="IPR051645">
    <property type="entry name" value="PER33/POM33_regulator"/>
</dbReference>
<dbReference type="GO" id="GO:0061024">
    <property type="term" value="P:membrane organization"/>
    <property type="evidence" value="ECO:0007669"/>
    <property type="project" value="TreeGrafter"/>
</dbReference>
<keyword evidence="3 7" id="KW-0812">Transmembrane</keyword>
<proteinExistence type="inferred from homology"/>
<accession>A0A814KXD7</accession>
<evidence type="ECO:0000256" key="6">
    <source>
        <dbReference type="SAM" id="MobiDB-lite"/>
    </source>
</evidence>
<dbReference type="GO" id="GO:0071786">
    <property type="term" value="P:endoplasmic reticulum tubular network organization"/>
    <property type="evidence" value="ECO:0007669"/>
    <property type="project" value="TreeGrafter"/>
</dbReference>
<dbReference type="EMBL" id="CAJNOC010005624">
    <property type="protein sequence ID" value="CAF1057408.1"/>
    <property type="molecule type" value="Genomic_DNA"/>
</dbReference>
<evidence type="ECO:0000256" key="5">
    <source>
        <dbReference type="ARBA" id="ARBA00023136"/>
    </source>
</evidence>
<evidence type="ECO:0000256" key="2">
    <source>
        <dbReference type="ARBA" id="ARBA00007322"/>
    </source>
</evidence>